<proteinExistence type="predicted"/>
<evidence type="ECO:0000313" key="2">
    <source>
        <dbReference type="Proteomes" id="UP001500298"/>
    </source>
</evidence>
<sequence>MDMSSNTMFSSDWKKWVAFEGIKLTAKALYGRRGEYKVTDSEIEIIYHKLKEMRELGILDEVSERKVYESVLFM</sequence>
<protein>
    <submittedName>
        <fullName evidence="1">Uncharacterized protein</fullName>
    </submittedName>
</protein>
<dbReference type="Proteomes" id="UP001500298">
    <property type="component" value="Unassembled WGS sequence"/>
</dbReference>
<dbReference type="EMBL" id="BAABJX010000048">
    <property type="protein sequence ID" value="GAA4843808.1"/>
    <property type="molecule type" value="Genomic_DNA"/>
</dbReference>
<evidence type="ECO:0000313" key="1">
    <source>
        <dbReference type="EMBL" id="GAA4843808.1"/>
    </source>
</evidence>
<keyword evidence="2" id="KW-1185">Reference proteome</keyword>
<gene>
    <name evidence="1" type="ORF">GCM10023331_30990</name>
</gene>
<accession>A0ABP9DFF0</accession>
<reference evidence="2" key="1">
    <citation type="journal article" date="2019" name="Int. J. Syst. Evol. Microbiol.">
        <title>The Global Catalogue of Microorganisms (GCM) 10K type strain sequencing project: providing services to taxonomists for standard genome sequencing and annotation.</title>
        <authorList>
            <consortium name="The Broad Institute Genomics Platform"/>
            <consortium name="The Broad Institute Genome Sequencing Center for Infectious Disease"/>
            <person name="Wu L."/>
            <person name="Ma J."/>
        </authorList>
    </citation>
    <scope>NUCLEOTIDE SEQUENCE [LARGE SCALE GENOMIC DNA]</scope>
    <source>
        <strain evidence="2">JCM 18326</strain>
    </source>
</reference>
<organism evidence="1 2">
    <name type="scientific">Algivirga pacifica</name>
    <dbReference type="NCBI Taxonomy" id="1162670"/>
    <lineage>
        <taxon>Bacteria</taxon>
        <taxon>Pseudomonadati</taxon>
        <taxon>Bacteroidota</taxon>
        <taxon>Cytophagia</taxon>
        <taxon>Cytophagales</taxon>
        <taxon>Flammeovirgaceae</taxon>
        <taxon>Algivirga</taxon>
    </lineage>
</organism>
<name>A0ABP9DFF0_9BACT</name>
<comment type="caution">
    <text evidence="1">The sequence shown here is derived from an EMBL/GenBank/DDBJ whole genome shotgun (WGS) entry which is preliminary data.</text>
</comment>